<dbReference type="InterPro" id="IPR036737">
    <property type="entry name" value="OmpA-like_sf"/>
</dbReference>
<reference evidence="5 6" key="1">
    <citation type="submission" date="2022-12" db="EMBL/GenBank/DDBJ databases">
        <title>Dasania phycosphaerae sp. nov., isolated from particulate material of the south coast of Korea.</title>
        <authorList>
            <person name="Jiang Y."/>
        </authorList>
    </citation>
    <scope>NUCLEOTIDE SEQUENCE [LARGE SCALE GENOMIC DNA]</scope>
    <source>
        <strain evidence="5 6">GY-19</strain>
    </source>
</reference>
<dbReference type="PANTHER" id="PTHR30329:SF17">
    <property type="entry name" value="LIPOPROTEIN YFIB-RELATED"/>
    <property type="match status" value="1"/>
</dbReference>
<dbReference type="PANTHER" id="PTHR30329">
    <property type="entry name" value="STATOR ELEMENT OF FLAGELLAR MOTOR COMPLEX"/>
    <property type="match status" value="1"/>
</dbReference>
<dbReference type="InterPro" id="IPR006665">
    <property type="entry name" value="OmpA-like"/>
</dbReference>
<accession>A0A9J6RIE2</accession>
<feature type="domain" description="OmpA-like" evidence="4">
    <location>
        <begin position="170"/>
        <end position="287"/>
    </location>
</feature>
<dbReference type="PRINTS" id="PR01021">
    <property type="entry name" value="OMPADOMAIN"/>
</dbReference>
<evidence type="ECO:0000313" key="5">
    <source>
        <dbReference type="EMBL" id="MCZ0864032.1"/>
    </source>
</evidence>
<dbReference type="CDD" id="cd07185">
    <property type="entry name" value="OmpA_C-like"/>
    <property type="match status" value="1"/>
</dbReference>
<gene>
    <name evidence="5" type="ORF">O0V09_02400</name>
</gene>
<comment type="subcellular location">
    <subcellularLocation>
        <location evidence="1">Cell outer membrane</location>
    </subcellularLocation>
</comment>
<dbReference type="PROSITE" id="PS51123">
    <property type="entry name" value="OMPA_2"/>
    <property type="match status" value="1"/>
</dbReference>
<dbReference type="Pfam" id="PF00691">
    <property type="entry name" value="OmpA"/>
    <property type="match status" value="1"/>
</dbReference>
<dbReference type="Pfam" id="PF18393">
    <property type="entry name" value="MotY_N"/>
    <property type="match status" value="1"/>
</dbReference>
<keyword evidence="6" id="KW-1185">Reference proteome</keyword>
<dbReference type="AlphaFoldDB" id="A0A9J6RIE2"/>
<dbReference type="InterPro" id="IPR050330">
    <property type="entry name" value="Bact_OuterMem_StrucFunc"/>
</dbReference>
<evidence type="ECO:0000259" key="4">
    <source>
        <dbReference type="PROSITE" id="PS51123"/>
    </source>
</evidence>
<keyword evidence="2 3" id="KW-0472">Membrane</keyword>
<dbReference type="RefSeq" id="WP_258330176.1">
    <property type="nucleotide sequence ID" value="NZ_JAPTGG010000001.1"/>
</dbReference>
<comment type="caution">
    <text evidence="5">The sequence shown here is derived from an EMBL/GenBank/DDBJ whole genome shotgun (WGS) entry which is preliminary data.</text>
</comment>
<proteinExistence type="predicted"/>
<name>A0A9J6RIE2_9GAMM</name>
<dbReference type="GO" id="GO:0009279">
    <property type="term" value="C:cell outer membrane"/>
    <property type="evidence" value="ECO:0007669"/>
    <property type="project" value="UniProtKB-SubCell"/>
</dbReference>
<dbReference type="InterPro" id="IPR006664">
    <property type="entry name" value="OMP_bac"/>
</dbReference>
<dbReference type="Proteomes" id="UP001069090">
    <property type="component" value="Unassembled WGS sequence"/>
</dbReference>
<sequence>MLLKQLLWVLILLTTSLQGWAIKYAAPMASAEWNLELSPFECRMWQPIPVYGDAVFQYRAGEKQKFFLAPTRKTMKTGKALLVSSPPVWDETRPSQQLGYVPVNDSNRPVQLKATQANQLLTELDKGMTPVFTRQSWYSDTERVHVGLSSINFRKSYQEYRKCLATLLPVNFDQIAKSRLRFASARWELTPDSIKRLDTIVHYVKADPSVTGFFVDGHTDDMGRRLANLDLSKKRAEAVTKYLVAKGIDESLITTRYHGERYPIVKNKDAKSRRLNRRVTIRLERTEL</sequence>
<dbReference type="Gene3D" id="3.30.1330.60">
    <property type="entry name" value="OmpA-like domain"/>
    <property type="match status" value="1"/>
</dbReference>
<evidence type="ECO:0000313" key="6">
    <source>
        <dbReference type="Proteomes" id="UP001069090"/>
    </source>
</evidence>
<protein>
    <submittedName>
        <fullName evidence="5">OmpA family protein</fullName>
    </submittedName>
</protein>
<evidence type="ECO:0000256" key="3">
    <source>
        <dbReference type="PROSITE-ProRule" id="PRU00473"/>
    </source>
</evidence>
<dbReference type="SUPFAM" id="SSF103088">
    <property type="entry name" value="OmpA-like"/>
    <property type="match status" value="1"/>
</dbReference>
<dbReference type="Gene3D" id="2.60.40.2540">
    <property type="match status" value="1"/>
</dbReference>
<dbReference type="EMBL" id="JAPTGG010000001">
    <property type="protein sequence ID" value="MCZ0864032.1"/>
    <property type="molecule type" value="Genomic_DNA"/>
</dbReference>
<evidence type="ECO:0000256" key="2">
    <source>
        <dbReference type="ARBA" id="ARBA00023136"/>
    </source>
</evidence>
<dbReference type="PRINTS" id="PR01023">
    <property type="entry name" value="NAFLGMOTY"/>
</dbReference>
<organism evidence="5 6">
    <name type="scientific">Dasania phycosphaerae</name>
    <dbReference type="NCBI Taxonomy" id="2950436"/>
    <lineage>
        <taxon>Bacteria</taxon>
        <taxon>Pseudomonadati</taxon>
        <taxon>Pseudomonadota</taxon>
        <taxon>Gammaproteobacteria</taxon>
        <taxon>Cellvibrionales</taxon>
        <taxon>Spongiibacteraceae</taxon>
        <taxon>Dasania</taxon>
    </lineage>
</organism>
<evidence type="ECO:0000256" key="1">
    <source>
        <dbReference type="ARBA" id="ARBA00004442"/>
    </source>
</evidence>
<dbReference type="InterPro" id="IPR041544">
    <property type="entry name" value="MotY_N"/>
</dbReference>